<accession>A0A239MNG2</accession>
<organism evidence="2 3">
    <name type="scientific">Actinacidiphila glaucinigra</name>
    <dbReference type="NCBI Taxonomy" id="235986"/>
    <lineage>
        <taxon>Bacteria</taxon>
        <taxon>Bacillati</taxon>
        <taxon>Actinomycetota</taxon>
        <taxon>Actinomycetes</taxon>
        <taxon>Kitasatosporales</taxon>
        <taxon>Streptomycetaceae</taxon>
        <taxon>Actinacidiphila</taxon>
    </lineage>
</organism>
<protein>
    <submittedName>
        <fullName evidence="2">Uncharacterized protein</fullName>
    </submittedName>
</protein>
<evidence type="ECO:0000313" key="3">
    <source>
        <dbReference type="Proteomes" id="UP000198280"/>
    </source>
</evidence>
<dbReference type="EMBL" id="FZOF01000026">
    <property type="protein sequence ID" value="SNT44276.1"/>
    <property type="molecule type" value="Genomic_DNA"/>
</dbReference>
<feature type="compositionally biased region" description="Basic and acidic residues" evidence="1">
    <location>
        <begin position="149"/>
        <end position="167"/>
    </location>
</feature>
<feature type="compositionally biased region" description="Low complexity" evidence="1">
    <location>
        <begin position="12"/>
        <end position="26"/>
    </location>
</feature>
<feature type="region of interest" description="Disordered" evidence="1">
    <location>
        <begin position="1"/>
        <end position="50"/>
    </location>
</feature>
<evidence type="ECO:0000256" key="1">
    <source>
        <dbReference type="SAM" id="MobiDB-lite"/>
    </source>
</evidence>
<reference evidence="2 3" key="1">
    <citation type="submission" date="2017-06" db="EMBL/GenBank/DDBJ databases">
        <authorList>
            <person name="Kim H.J."/>
            <person name="Triplett B.A."/>
        </authorList>
    </citation>
    <scope>NUCLEOTIDE SEQUENCE [LARGE SCALE GENOMIC DNA]</scope>
    <source>
        <strain evidence="2 3">CGMCC 4.1858</strain>
    </source>
</reference>
<proteinExistence type="predicted"/>
<dbReference type="Proteomes" id="UP000198280">
    <property type="component" value="Unassembled WGS sequence"/>
</dbReference>
<gene>
    <name evidence="2" type="ORF">SAMN05216252_1261</name>
</gene>
<name>A0A239MNG2_9ACTN</name>
<evidence type="ECO:0000313" key="2">
    <source>
        <dbReference type="EMBL" id="SNT44276.1"/>
    </source>
</evidence>
<feature type="region of interest" description="Disordered" evidence="1">
    <location>
        <begin position="106"/>
        <end position="176"/>
    </location>
</feature>
<dbReference type="AlphaFoldDB" id="A0A239MNG2"/>
<sequence length="248" mass="26400">MPLPLGRGEDSVGQAGQAGQVGQVGARLQTLGDSDARQPIPPGACPGSLRYHRSHARTTTDAVEPRWLGIIAVRATGPAIKQSTGLQREGSHNPRPAAGRALAGRMWHSERQHGRGSGPSPGGDPQKHPHPGGVPALWPQPRPARRTPVGKDGERTRDRLHERRHDPTPTGSGNTRMVAAAAAAPMDRTSRSPGLLPTKRRCTHQPAIHAPASRTKQWRVVPWPTWGPVAGGFSAAVVGQVGLAWRFC</sequence>
<keyword evidence="3" id="KW-1185">Reference proteome</keyword>